<feature type="region of interest" description="Disordered" evidence="1">
    <location>
        <begin position="543"/>
        <end position="595"/>
    </location>
</feature>
<reference evidence="2 3" key="1">
    <citation type="journal article" date="2010" name="Proc. Natl. Acad. Sci. U.S.A.">
        <title>Insights into evolution of multicellular fungi from the assembled chromosomes of the mushroom Coprinopsis cinerea (Coprinus cinereus).</title>
        <authorList>
            <person name="Stajich J.E."/>
            <person name="Wilke S.K."/>
            <person name="Ahren D."/>
            <person name="Au C.H."/>
            <person name="Birren B.W."/>
            <person name="Borodovsky M."/>
            <person name="Burns C."/>
            <person name="Canback B."/>
            <person name="Casselton L.A."/>
            <person name="Cheng C.K."/>
            <person name="Deng J."/>
            <person name="Dietrich F.S."/>
            <person name="Fargo D.C."/>
            <person name="Farman M.L."/>
            <person name="Gathman A.C."/>
            <person name="Goldberg J."/>
            <person name="Guigo R."/>
            <person name="Hoegger P.J."/>
            <person name="Hooker J.B."/>
            <person name="Huggins A."/>
            <person name="James T.Y."/>
            <person name="Kamada T."/>
            <person name="Kilaru S."/>
            <person name="Kodira C."/>
            <person name="Kues U."/>
            <person name="Kupfer D."/>
            <person name="Kwan H.S."/>
            <person name="Lomsadze A."/>
            <person name="Li W."/>
            <person name="Lilly W.W."/>
            <person name="Ma L.J."/>
            <person name="Mackey A.J."/>
            <person name="Manning G."/>
            <person name="Martin F."/>
            <person name="Muraguchi H."/>
            <person name="Natvig D.O."/>
            <person name="Palmerini H."/>
            <person name="Ramesh M.A."/>
            <person name="Rehmeyer C.J."/>
            <person name="Roe B.A."/>
            <person name="Shenoy N."/>
            <person name="Stanke M."/>
            <person name="Ter-Hovhannisyan V."/>
            <person name="Tunlid A."/>
            <person name="Velagapudi R."/>
            <person name="Vision T.J."/>
            <person name="Zeng Q."/>
            <person name="Zolan M.E."/>
            <person name="Pukkila P.J."/>
        </authorList>
    </citation>
    <scope>NUCLEOTIDE SEQUENCE [LARGE SCALE GENOMIC DNA]</scope>
    <source>
        <strain evidence="3">Okayama-7 / 130 / ATCC MYA-4618 / FGSC 9003</strain>
    </source>
</reference>
<dbReference type="eggNOG" id="ENOG502RC24">
    <property type="taxonomic scope" value="Eukaryota"/>
</dbReference>
<dbReference type="GeneID" id="6018160"/>
<dbReference type="RefSeq" id="XP_001841457.1">
    <property type="nucleotide sequence ID" value="XM_001841405.1"/>
</dbReference>
<feature type="compositionally biased region" description="Acidic residues" evidence="1">
    <location>
        <begin position="552"/>
        <end position="561"/>
    </location>
</feature>
<dbReference type="STRING" id="240176.A8PHS6"/>
<evidence type="ECO:0000313" key="2">
    <source>
        <dbReference type="EMBL" id="EAU80361.1"/>
    </source>
</evidence>
<dbReference type="Proteomes" id="UP000001861">
    <property type="component" value="Unassembled WGS sequence"/>
</dbReference>
<dbReference type="VEuPathDB" id="FungiDB:CC1G_12777"/>
<dbReference type="AlphaFoldDB" id="A8PHS6"/>
<organism evidence="2 3">
    <name type="scientific">Coprinopsis cinerea (strain Okayama-7 / 130 / ATCC MYA-4618 / FGSC 9003)</name>
    <name type="common">Inky cap fungus</name>
    <name type="synonym">Hormographiella aspergillata</name>
    <dbReference type="NCBI Taxonomy" id="240176"/>
    <lineage>
        <taxon>Eukaryota</taxon>
        <taxon>Fungi</taxon>
        <taxon>Dikarya</taxon>
        <taxon>Basidiomycota</taxon>
        <taxon>Agaricomycotina</taxon>
        <taxon>Agaricomycetes</taxon>
        <taxon>Agaricomycetidae</taxon>
        <taxon>Agaricales</taxon>
        <taxon>Agaricineae</taxon>
        <taxon>Psathyrellaceae</taxon>
        <taxon>Coprinopsis</taxon>
    </lineage>
</organism>
<gene>
    <name evidence="2" type="ORF">CC1G_12777</name>
</gene>
<dbReference type="OrthoDB" id="3261690at2759"/>
<comment type="caution">
    <text evidence="2">The sequence shown here is derived from an EMBL/GenBank/DDBJ whole genome shotgun (WGS) entry which is preliminary data.</text>
</comment>
<proteinExistence type="predicted"/>
<evidence type="ECO:0000313" key="3">
    <source>
        <dbReference type="Proteomes" id="UP000001861"/>
    </source>
</evidence>
<dbReference type="KEGG" id="cci:CC1G_12777"/>
<feature type="compositionally biased region" description="Basic and acidic residues" evidence="1">
    <location>
        <begin position="572"/>
        <end position="581"/>
    </location>
</feature>
<dbReference type="OMA" id="NCHERSK"/>
<name>A8PHS6_COPC7</name>
<dbReference type="InParanoid" id="A8PHS6"/>
<feature type="region of interest" description="Disordered" evidence="1">
    <location>
        <begin position="698"/>
        <end position="724"/>
    </location>
</feature>
<sequence>MSSAEDPEVTSYSLEEFCHTAGELLNLPDGDSFKFTQFALSGLDERDGRQTSIDPYLNHLSQQEDIELTCTRDIDSIIGLSTRIELRDADLTIFPIPRYQDTLKRNVKLTYDVWDSQGSIRNVDLHKIPNVGVGKFGTHTLIRLMFPNAPRETPTSPPWALSVKCQAELYELGIRPVLRNLMESRASNLPASRKTELFRARMANGTLALSSRKIPDFVVEQFSDVLRETLAENKVEWAQDFFFMHEIRGIKDSTYHSAQDHHLALQALEKTLASNHLDLNRLLSGRHGDWYLDIGVEVAAGDGTTCLAWDRKTHALILNQVGGIPLETAKSITQLSSGKYYVDLASHLTAVAGFRVTPGPSQRGSYDLHYWQAYHTDKAHTYQPEKGHFGKHISGYQVTHGKALSFFDGAYGVYRRCAEDSPSNLRMEGRVPIRYGATFMVAIDPDILFLGAFGFSCWAWWGFKAYRILSLKLLYEWQLAGAPRLRTEEPALLLAAAVILLTNSIHSTIDTRPASREVMAAIFPLAERSSIFEHHLPFPISLEPRESNSPVDSDESEDSESEVAVLAASSERVGREREASRLRHPVSSNSDDEEIAHELSTVPRASDLVPHAPFGALFTRPLRSPPPPVPRFEWRRIVLTDNAFKLMFGQTRRELLEDILASNIAVPRNPLRVANRRKQPLAPAAAPIPTFGLEDAGFQIQPPDTDDGSDIEKDASDEFESEDPLDKGLDLALGQLWNQSFVDFAGTMPNRTATAKNGMNHGPYTVLNEEERTRITAEQFRNLNLSDTFEDVQWRHAKDDKEWREVFDRLWPPRGLRKIGKTQNYSKTRYYPSWVEMTERLTPEAAEAARGELWGLFKKLRWVPLAKADRIWETRATPSTFKRPPGADPTQPAPKILVVPRGKPTWCGNRVEAWGAL</sequence>
<feature type="compositionally biased region" description="Low complexity" evidence="1">
    <location>
        <begin position="562"/>
        <end position="571"/>
    </location>
</feature>
<keyword evidence="3" id="KW-1185">Reference proteome</keyword>
<evidence type="ECO:0000256" key="1">
    <source>
        <dbReference type="SAM" id="MobiDB-lite"/>
    </source>
</evidence>
<accession>A8PHS6</accession>
<protein>
    <submittedName>
        <fullName evidence="2">Uncharacterized protein</fullName>
    </submittedName>
</protein>
<dbReference type="EMBL" id="AACS02000016">
    <property type="protein sequence ID" value="EAU80361.1"/>
    <property type="molecule type" value="Genomic_DNA"/>
</dbReference>